<accession>A0ABY2H612</accession>
<feature type="region of interest" description="Disordered" evidence="1">
    <location>
        <begin position="694"/>
        <end position="717"/>
    </location>
</feature>
<feature type="compositionally biased region" description="Polar residues" evidence="1">
    <location>
        <begin position="698"/>
        <end position="710"/>
    </location>
</feature>
<dbReference type="RefSeq" id="XP_073559941.1">
    <property type="nucleotide sequence ID" value="XM_073701925.1"/>
</dbReference>
<evidence type="ECO:0000313" key="3">
    <source>
        <dbReference type="Proteomes" id="UP001642720"/>
    </source>
</evidence>
<comment type="caution">
    <text evidence="2">The sequence shown here is derived from an EMBL/GenBank/DDBJ whole genome shotgun (WGS) entry which is preliminary data.</text>
</comment>
<proteinExistence type="predicted"/>
<dbReference type="GeneID" id="300576375"/>
<reference evidence="2 3" key="1">
    <citation type="submission" date="2018-01" db="EMBL/GenBank/DDBJ databases">
        <title>Genome characterization of the sugarcane-associated fungus Trichoderma ghanense CCMA-1212 and their application in lignocelulose bioconversion.</title>
        <authorList>
            <person name="Steindorff A.S."/>
            <person name="Mendes T.D."/>
            <person name="Vilela E.S.D."/>
            <person name="Rodrigues D.S."/>
            <person name="Formighieri E.F."/>
            <person name="Melo I.S."/>
            <person name="Favaro L.C.L."/>
        </authorList>
    </citation>
    <scope>NUCLEOTIDE SEQUENCE [LARGE SCALE GENOMIC DNA]</scope>
    <source>
        <strain evidence="2 3">CCMA-1212</strain>
    </source>
</reference>
<sequence length="766" mass="86114">MAKDQVLFYLAEKYCFLCRNNLPYFAGANPAVRRLMTWEVLVLGFIDTSVDPSHGPRVFTFKTDLGDPQFIVYPTLTLPSHGGRITIALAHKRPHNKYRQAYFAHQACCKVVALLQRKLACRELYSLAVQTCELLPRDCWGQERSWHLASLAGTIETGIVNTQNTRLGSCLLKCAKLPPEMQNYILKYVQGASLVSCLMTAIHTSTASRCHSLATIHSHPGVKSLLPADHVDIAHVCASFVTLFGRPYLAALEIFHKECHGDAANQRCLEIRINAVRRVEFITGMHGISAIRFYLRDGSVSDWLGDTRRGWRSRPIEVTRSDIYFPKHVRALLNHWRDAALFSALTYSRNKQGQKAVVERFAELFAARPENAPLQVLWDATWTPSKHGVPFVAQSVRNRLAEQSGCFPGRPMCRYMPLQLDGQYARGITVYTTCFGISCIVVHRNDTHQAVPTPHRRGLPTTFYFREGERVVTLGLVITGYANSQRGPFLMFKTNQNRIAFFGPPSSLSRPTARWVSLIPDQMKKGCAVMGLIVDQLAMSEGSFKTLGVCCKATEGTANLDETVNSLSGLQVIRLVLPKVMRQPSTKDDTVFTRARLSNIKQLRILRRSVDVWDSKKGLRWCGLWIHHHDGTTETLGLWDDFLTKNARIIYDAETDGRLIGITFQLRRRMPGEGNPGQSEYVVDIAPRVAPRDDAESTEATGVFQNNGHSEPNPDGGRIVEFKTCASQPPVVWYFTELADHLEGGPQETVSHTLRRHRGFRVLQVE</sequence>
<evidence type="ECO:0000256" key="1">
    <source>
        <dbReference type="SAM" id="MobiDB-lite"/>
    </source>
</evidence>
<dbReference type="EMBL" id="PPTA01000005">
    <property type="protein sequence ID" value="TFB03740.1"/>
    <property type="molecule type" value="Genomic_DNA"/>
</dbReference>
<protein>
    <submittedName>
        <fullName evidence="2">Uncharacterized protein</fullName>
    </submittedName>
</protein>
<keyword evidence="3" id="KW-1185">Reference proteome</keyword>
<organism evidence="2 3">
    <name type="scientific">Trichoderma ghanense</name>
    <dbReference type="NCBI Taxonomy" id="65468"/>
    <lineage>
        <taxon>Eukaryota</taxon>
        <taxon>Fungi</taxon>
        <taxon>Dikarya</taxon>
        <taxon>Ascomycota</taxon>
        <taxon>Pezizomycotina</taxon>
        <taxon>Sordariomycetes</taxon>
        <taxon>Hypocreomycetidae</taxon>
        <taxon>Hypocreales</taxon>
        <taxon>Hypocreaceae</taxon>
        <taxon>Trichoderma</taxon>
    </lineage>
</organism>
<name>A0ABY2H612_9HYPO</name>
<dbReference type="Proteomes" id="UP001642720">
    <property type="component" value="Unassembled WGS sequence"/>
</dbReference>
<evidence type="ECO:0000313" key="2">
    <source>
        <dbReference type="EMBL" id="TFB03740.1"/>
    </source>
</evidence>
<gene>
    <name evidence="2" type="ORF">CCMA1212_004628</name>
</gene>